<reference evidence="1" key="1">
    <citation type="submission" date="2021-06" db="EMBL/GenBank/DDBJ databases">
        <authorList>
            <person name="Kallberg Y."/>
            <person name="Tangrot J."/>
            <person name="Rosling A."/>
        </authorList>
    </citation>
    <scope>NUCLEOTIDE SEQUENCE</scope>
    <source>
        <strain evidence="1">UK204</strain>
    </source>
</reference>
<name>A0A9N9NLW3_9GLOM</name>
<evidence type="ECO:0000313" key="2">
    <source>
        <dbReference type="Proteomes" id="UP000789570"/>
    </source>
</evidence>
<dbReference type="Proteomes" id="UP000789570">
    <property type="component" value="Unassembled WGS sequence"/>
</dbReference>
<accession>A0A9N9NLW3</accession>
<feature type="non-terminal residue" evidence="1">
    <location>
        <position position="1"/>
    </location>
</feature>
<evidence type="ECO:0000313" key="1">
    <source>
        <dbReference type="EMBL" id="CAG8750079.1"/>
    </source>
</evidence>
<protein>
    <submittedName>
        <fullName evidence="1">6136_t:CDS:1</fullName>
    </submittedName>
</protein>
<organism evidence="1 2">
    <name type="scientific">Funneliformis caledonium</name>
    <dbReference type="NCBI Taxonomy" id="1117310"/>
    <lineage>
        <taxon>Eukaryota</taxon>
        <taxon>Fungi</taxon>
        <taxon>Fungi incertae sedis</taxon>
        <taxon>Mucoromycota</taxon>
        <taxon>Glomeromycotina</taxon>
        <taxon>Glomeromycetes</taxon>
        <taxon>Glomerales</taxon>
        <taxon>Glomeraceae</taxon>
        <taxon>Funneliformis</taxon>
    </lineage>
</organism>
<dbReference type="OrthoDB" id="2304600at2759"/>
<feature type="non-terminal residue" evidence="1">
    <location>
        <position position="83"/>
    </location>
</feature>
<keyword evidence="2" id="KW-1185">Reference proteome</keyword>
<dbReference type="EMBL" id="CAJVPQ010018072">
    <property type="protein sequence ID" value="CAG8750079.1"/>
    <property type="molecule type" value="Genomic_DNA"/>
</dbReference>
<sequence length="83" mass="9266">ELGDVNRKVACTISKIVMNPWPLCGASHLIMPSTQIGGYIKVVSELIKMYHELPNEGDNKVYRGVLSDDLPTIEVEFLNYSTI</sequence>
<comment type="caution">
    <text evidence="1">The sequence shown here is derived from an EMBL/GenBank/DDBJ whole genome shotgun (WGS) entry which is preliminary data.</text>
</comment>
<gene>
    <name evidence="1" type="ORF">FCALED_LOCUS16249</name>
</gene>
<proteinExistence type="predicted"/>
<dbReference type="AlphaFoldDB" id="A0A9N9NLW3"/>